<evidence type="ECO:0000256" key="2">
    <source>
        <dbReference type="ARBA" id="ARBA00008000"/>
    </source>
</evidence>
<dbReference type="InterPro" id="IPR016166">
    <property type="entry name" value="FAD-bd_PCMH"/>
</dbReference>
<dbReference type="Pfam" id="PF01565">
    <property type="entry name" value="FAD_binding_4"/>
    <property type="match status" value="1"/>
</dbReference>
<dbReference type="InterPro" id="IPR016164">
    <property type="entry name" value="FAD-linked_Oxase-like_C"/>
</dbReference>
<accession>A0A937D213</accession>
<dbReference type="InterPro" id="IPR006094">
    <property type="entry name" value="Oxid_FAD_bind_N"/>
</dbReference>
<dbReference type="PROSITE" id="PS51387">
    <property type="entry name" value="FAD_PCMH"/>
    <property type="match status" value="1"/>
</dbReference>
<dbReference type="Gene3D" id="3.30.70.2190">
    <property type="match status" value="1"/>
</dbReference>
<evidence type="ECO:0000256" key="4">
    <source>
        <dbReference type="ARBA" id="ARBA00022827"/>
    </source>
</evidence>
<dbReference type="Gene3D" id="3.30.465.10">
    <property type="match status" value="1"/>
</dbReference>
<evidence type="ECO:0000256" key="5">
    <source>
        <dbReference type="ARBA" id="ARBA00023002"/>
    </source>
</evidence>
<reference evidence="7" key="1">
    <citation type="submission" date="2021-01" db="EMBL/GenBank/DDBJ databases">
        <title>Ramlibacter sp. strain AW1 16S ribosomal RNA gene Genome sequencing and assembly.</title>
        <authorList>
            <person name="Kang M."/>
        </authorList>
    </citation>
    <scope>NUCLEOTIDE SEQUENCE</scope>
    <source>
        <strain evidence="7">AW1</strain>
    </source>
</reference>
<gene>
    <name evidence="7" type="ORF">JI739_12065</name>
</gene>
<dbReference type="SUPFAM" id="SSF55103">
    <property type="entry name" value="FAD-linked oxidases, C-terminal domain"/>
    <property type="match status" value="1"/>
</dbReference>
<protein>
    <submittedName>
        <fullName evidence="7">FAD-binding oxidoreductase</fullName>
    </submittedName>
</protein>
<dbReference type="InterPro" id="IPR036318">
    <property type="entry name" value="FAD-bd_PCMH-like_sf"/>
</dbReference>
<comment type="cofactor">
    <cofactor evidence="1">
        <name>FAD</name>
        <dbReference type="ChEBI" id="CHEBI:57692"/>
    </cofactor>
</comment>
<organism evidence="7 8">
    <name type="scientific">Ramlibacter aurantiacus</name>
    <dbReference type="NCBI Taxonomy" id="2801330"/>
    <lineage>
        <taxon>Bacteria</taxon>
        <taxon>Pseudomonadati</taxon>
        <taxon>Pseudomonadota</taxon>
        <taxon>Betaproteobacteria</taxon>
        <taxon>Burkholderiales</taxon>
        <taxon>Comamonadaceae</taxon>
        <taxon>Ramlibacter</taxon>
    </lineage>
</organism>
<dbReference type="Gene3D" id="1.10.45.10">
    <property type="entry name" value="Vanillyl-alcohol Oxidase, Chain A, domain 4"/>
    <property type="match status" value="1"/>
</dbReference>
<comment type="caution">
    <text evidence="7">The sequence shown here is derived from an EMBL/GenBank/DDBJ whole genome shotgun (WGS) entry which is preliminary data.</text>
</comment>
<dbReference type="SUPFAM" id="SSF56176">
    <property type="entry name" value="FAD-binding/transporter-associated domain-like"/>
    <property type="match status" value="1"/>
</dbReference>
<keyword evidence="8" id="KW-1185">Reference proteome</keyword>
<keyword evidence="4" id="KW-0274">FAD</keyword>
<dbReference type="PANTHER" id="PTHR43716">
    <property type="entry name" value="D-2-HYDROXYGLUTARATE DEHYDROGENASE, MITOCHONDRIAL"/>
    <property type="match status" value="1"/>
</dbReference>
<feature type="domain" description="FAD-binding PCMH-type" evidence="6">
    <location>
        <begin position="47"/>
        <end position="226"/>
    </location>
</feature>
<dbReference type="EMBL" id="JAEQNA010000004">
    <property type="protein sequence ID" value="MBL0421084.1"/>
    <property type="molecule type" value="Genomic_DNA"/>
</dbReference>
<dbReference type="PANTHER" id="PTHR43716:SF1">
    <property type="entry name" value="D-2-HYDROXYGLUTARATE DEHYDROGENASE, MITOCHONDRIAL"/>
    <property type="match status" value="1"/>
</dbReference>
<dbReference type="AlphaFoldDB" id="A0A937D213"/>
<sequence>MSDTFTAPAAQALDQRLRALLAGLSDDISFIPSTEAGPRYTSDWSGEWGSPAPVLRPRSPEAVPPLMRALAGAGIRVAVQGGMSGLVGGGAPEVGEVVLSVELLQRIEDCDVYSGTMTVQAGATLQAVQEAAEQQGLFYPVDLGSRGSCQIGGTIATNAGGNRVLQYGMTRASVLGLEVVLADGSVVSRLSRVVKDNAGYDLKQLFIGSEGTLGVVTRAVLRLQPLPRARTTVAIGLQTLPQVLQALVTCRALFGPTLTSFEVMWQAYVQHVTQTLGIGRDPFQGACAFQVLLELSSFDRDTDREQSRVLDALGELGESLDTPHVVVAQSQAEALALWRVRESAGEVARSLQPFLSFDISIPSAALQQALPRITEAIAGVHADLRPLVYGHLGDGNLHLLMTCPAPLAHAVDHAVYALVAAHGGSISAEHGIGLAKREAFEQQCPPAELSLMRRVKQALDPQVRLNRGRIFRMP</sequence>
<dbReference type="InterPro" id="IPR016169">
    <property type="entry name" value="FAD-bd_PCMH_sub2"/>
</dbReference>
<dbReference type="RefSeq" id="WP_201684168.1">
    <property type="nucleotide sequence ID" value="NZ_JAEQNA010000004.1"/>
</dbReference>
<dbReference type="GO" id="GO:0071949">
    <property type="term" value="F:FAD binding"/>
    <property type="evidence" value="ECO:0007669"/>
    <property type="project" value="InterPro"/>
</dbReference>
<dbReference type="InterPro" id="IPR016171">
    <property type="entry name" value="Vanillyl_alc_oxidase_C-sub2"/>
</dbReference>
<dbReference type="Gene3D" id="3.30.43.10">
    <property type="entry name" value="Uridine Diphospho-n-acetylenolpyruvylglucosamine Reductase, domain 2"/>
    <property type="match status" value="1"/>
</dbReference>
<dbReference type="Gene3D" id="3.30.70.2740">
    <property type="match status" value="1"/>
</dbReference>
<dbReference type="Proteomes" id="UP000613011">
    <property type="component" value="Unassembled WGS sequence"/>
</dbReference>
<dbReference type="Pfam" id="PF02913">
    <property type="entry name" value="FAD-oxidase_C"/>
    <property type="match status" value="1"/>
</dbReference>
<evidence type="ECO:0000313" key="7">
    <source>
        <dbReference type="EMBL" id="MBL0421084.1"/>
    </source>
</evidence>
<evidence type="ECO:0000313" key="8">
    <source>
        <dbReference type="Proteomes" id="UP000613011"/>
    </source>
</evidence>
<evidence type="ECO:0000256" key="3">
    <source>
        <dbReference type="ARBA" id="ARBA00022630"/>
    </source>
</evidence>
<keyword evidence="5" id="KW-0560">Oxidoreductase</keyword>
<comment type="similarity">
    <text evidence="2">Belongs to the FAD-binding oxidoreductase/transferase type 4 family.</text>
</comment>
<evidence type="ECO:0000256" key="1">
    <source>
        <dbReference type="ARBA" id="ARBA00001974"/>
    </source>
</evidence>
<evidence type="ECO:0000259" key="6">
    <source>
        <dbReference type="PROSITE" id="PS51387"/>
    </source>
</evidence>
<dbReference type="GO" id="GO:0022904">
    <property type="term" value="P:respiratory electron transport chain"/>
    <property type="evidence" value="ECO:0007669"/>
    <property type="project" value="TreeGrafter"/>
</dbReference>
<dbReference type="InterPro" id="IPR051264">
    <property type="entry name" value="FAD-oxidored/transferase_4"/>
</dbReference>
<dbReference type="InterPro" id="IPR016167">
    <property type="entry name" value="FAD-bd_PCMH_sub1"/>
</dbReference>
<name>A0A937D213_9BURK</name>
<proteinExistence type="inferred from homology"/>
<dbReference type="GO" id="GO:0016491">
    <property type="term" value="F:oxidoreductase activity"/>
    <property type="evidence" value="ECO:0007669"/>
    <property type="project" value="UniProtKB-KW"/>
</dbReference>
<keyword evidence="3" id="KW-0285">Flavoprotein</keyword>
<dbReference type="InterPro" id="IPR004113">
    <property type="entry name" value="FAD-bd_oxidored_4_C"/>
</dbReference>